<keyword evidence="1" id="KW-0547">Nucleotide-binding</keyword>
<name>A0A1R3KEL2_9ROSI</name>
<dbReference type="GO" id="GO:0003924">
    <property type="term" value="F:GTPase activity"/>
    <property type="evidence" value="ECO:0007669"/>
    <property type="project" value="TreeGrafter"/>
</dbReference>
<dbReference type="EMBL" id="AWUE01013951">
    <property type="protein sequence ID" value="OMP05513.1"/>
    <property type="molecule type" value="Genomic_DNA"/>
</dbReference>
<dbReference type="PANTHER" id="PTHR45782:SF1">
    <property type="entry name" value="DAR GTPASE 2, MITOCHONDRIAL"/>
    <property type="match status" value="1"/>
</dbReference>
<feature type="transmembrane region" description="Helical" evidence="3">
    <location>
        <begin position="128"/>
        <end position="145"/>
    </location>
</feature>
<proteinExistence type="predicted"/>
<feature type="transmembrane region" description="Helical" evidence="3">
    <location>
        <begin position="99"/>
        <end position="122"/>
    </location>
</feature>
<evidence type="ECO:0000313" key="5">
    <source>
        <dbReference type="Proteomes" id="UP000187203"/>
    </source>
</evidence>
<keyword evidence="3" id="KW-0812">Transmembrane</keyword>
<keyword evidence="3" id="KW-0472">Membrane</keyword>
<evidence type="ECO:0000256" key="1">
    <source>
        <dbReference type="ARBA" id="ARBA00022741"/>
    </source>
</evidence>
<sequence>MNPVQDHLIRQPVKRLETMFEKTFTSLFAYSLILVLTNVWEQKGEELLQDYEYENRAVIMHRMDGICRGSIICGALFVIKDIFRSGNKRKGSAHEHLKVWLNISLSIITGIVLILASGLVFAQGKVGIWARMNLGLLVISGVVVFRQLKHLAQFIDYIWMIDLFEVGDVVKIDYVDYEILDIRLVGCGEIPLSSEYELLRSFPLSRRIVVMNKMDLANPMYIKKGKLKHAMVSPQPAETKDITSKKPSQYLFVGILPLCAKLALTGATRDSLVGPKEVAQCFFAILNFSDQYKKWEKLLTNGGKLSFAESKQEHSGCSQLEGRQRKQSLMDHTQVWAPLLLIKLT</sequence>
<organism evidence="4 5">
    <name type="scientific">Corchorus olitorius</name>
    <dbReference type="NCBI Taxonomy" id="93759"/>
    <lineage>
        <taxon>Eukaryota</taxon>
        <taxon>Viridiplantae</taxon>
        <taxon>Streptophyta</taxon>
        <taxon>Embryophyta</taxon>
        <taxon>Tracheophyta</taxon>
        <taxon>Spermatophyta</taxon>
        <taxon>Magnoliopsida</taxon>
        <taxon>eudicotyledons</taxon>
        <taxon>Gunneridae</taxon>
        <taxon>Pentapetalae</taxon>
        <taxon>rosids</taxon>
        <taxon>malvids</taxon>
        <taxon>Malvales</taxon>
        <taxon>Malvaceae</taxon>
        <taxon>Grewioideae</taxon>
        <taxon>Apeibeae</taxon>
        <taxon>Corchorus</taxon>
    </lineage>
</organism>
<accession>A0A1R3KEL2</accession>
<keyword evidence="3" id="KW-1133">Transmembrane helix</keyword>
<dbReference type="GO" id="GO:0005739">
    <property type="term" value="C:mitochondrion"/>
    <property type="evidence" value="ECO:0007669"/>
    <property type="project" value="TreeGrafter"/>
</dbReference>
<protein>
    <submittedName>
        <fullName evidence="4">Ribosome biogenesis GTPase A</fullName>
    </submittedName>
</protein>
<keyword evidence="5" id="KW-1185">Reference proteome</keyword>
<dbReference type="PANTHER" id="PTHR45782">
    <property type="entry name" value="MITOCHONDRIAL RIBOSOME-ASSOCIATED GTPASE 1"/>
    <property type="match status" value="1"/>
</dbReference>
<dbReference type="OrthoDB" id="269151at2759"/>
<evidence type="ECO:0000313" key="4">
    <source>
        <dbReference type="EMBL" id="OMP05513.1"/>
    </source>
</evidence>
<gene>
    <name evidence="4" type="ORF">COLO4_08794</name>
</gene>
<reference evidence="5" key="1">
    <citation type="submission" date="2013-09" db="EMBL/GenBank/DDBJ databases">
        <title>Corchorus olitorius genome sequencing.</title>
        <authorList>
            <person name="Alam M."/>
            <person name="Haque M.S."/>
            <person name="Islam M.S."/>
            <person name="Emdad E.M."/>
            <person name="Islam M.M."/>
            <person name="Ahmed B."/>
            <person name="Halim A."/>
            <person name="Hossen Q.M.M."/>
            <person name="Hossain M.Z."/>
            <person name="Ahmed R."/>
            <person name="Khan M.M."/>
            <person name="Islam R."/>
            <person name="Rashid M.M."/>
            <person name="Khan S.A."/>
            <person name="Rahman M.S."/>
            <person name="Alam M."/>
            <person name="Yahiya A.S."/>
            <person name="Khan M.S."/>
            <person name="Azam M.S."/>
            <person name="Haque T."/>
            <person name="Lashkar M.Z.H."/>
            <person name="Akhand A.I."/>
            <person name="Morshed G."/>
            <person name="Roy S."/>
            <person name="Uddin K.S."/>
            <person name="Rabeya T."/>
            <person name="Hossain A.S."/>
            <person name="Chowdhury A."/>
            <person name="Snigdha A.R."/>
            <person name="Mortoza M.S."/>
            <person name="Matin S.A."/>
            <person name="Hoque S.M.E."/>
            <person name="Islam M.K."/>
            <person name="Roy D.K."/>
            <person name="Haider R."/>
            <person name="Moosa M.M."/>
            <person name="Elias S.M."/>
            <person name="Hasan A.M."/>
            <person name="Jahan S."/>
            <person name="Shafiuddin M."/>
            <person name="Mahmood N."/>
            <person name="Shommy N.S."/>
        </authorList>
    </citation>
    <scope>NUCLEOTIDE SEQUENCE [LARGE SCALE GENOMIC DNA]</scope>
    <source>
        <strain evidence="5">cv. O-4</strain>
    </source>
</reference>
<dbReference type="AlphaFoldDB" id="A0A1R3KEL2"/>
<dbReference type="GO" id="GO:0005525">
    <property type="term" value="F:GTP binding"/>
    <property type="evidence" value="ECO:0007669"/>
    <property type="project" value="UniProtKB-KW"/>
</dbReference>
<feature type="transmembrane region" description="Helical" evidence="3">
    <location>
        <begin position="59"/>
        <end position="79"/>
    </location>
</feature>
<dbReference type="GO" id="GO:0032543">
    <property type="term" value="P:mitochondrial translation"/>
    <property type="evidence" value="ECO:0007669"/>
    <property type="project" value="TreeGrafter"/>
</dbReference>
<dbReference type="STRING" id="93759.A0A1R3KEL2"/>
<dbReference type="Proteomes" id="UP000187203">
    <property type="component" value="Unassembled WGS sequence"/>
</dbReference>
<keyword evidence="2" id="KW-0342">GTP-binding</keyword>
<evidence type="ECO:0000256" key="2">
    <source>
        <dbReference type="ARBA" id="ARBA00023134"/>
    </source>
</evidence>
<comment type="caution">
    <text evidence="4">The sequence shown here is derived from an EMBL/GenBank/DDBJ whole genome shotgun (WGS) entry which is preliminary data.</text>
</comment>
<evidence type="ECO:0000256" key="3">
    <source>
        <dbReference type="SAM" id="Phobius"/>
    </source>
</evidence>